<name>A0A1I1L9X7_9SPHI</name>
<dbReference type="AlphaFoldDB" id="A0A1I1L9X7"/>
<dbReference type="EMBL" id="FOLL01000018">
    <property type="protein sequence ID" value="SFC66350.1"/>
    <property type="molecule type" value="Genomic_DNA"/>
</dbReference>
<evidence type="ECO:0000256" key="1">
    <source>
        <dbReference type="ARBA" id="ARBA00010928"/>
    </source>
</evidence>
<gene>
    <name evidence="5" type="ORF">SAMN05421747_1183</name>
</gene>
<dbReference type="SUPFAM" id="SSF55347">
    <property type="entry name" value="Glyceraldehyde-3-phosphate dehydrogenase-like, C-terminal domain"/>
    <property type="match status" value="1"/>
</dbReference>
<feature type="domain" description="GFO/IDH/MocA-like oxidoreductase" evidence="4">
    <location>
        <begin position="146"/>
        <end position="248"/>
    </location>
</feature>
<organism evidence="5 6">
    <name type="scientific">Parapedobacter composti</name>
    <dbReference type="NCBI Taxonomy" id="623281"/>
    <lineage>
        <taxon>Bacteria</taxon>
        <taxon>Pseudomonadati</taxon>
        <taxon>Bacteroidota</taxon>
        <taxon>Sphingobacteriia</taxon>
        <taxon>Sphingobacteriales</taxon>
        <taxon>Sphingobacteriaceae</taxon>
        <taxon>Parapedobacter</taxon>
    </lineage>
</organism>
<comment type="similarity">
    <text evidence="1">Belongs to the Gfo/Idh/MocA family.</text>
</comment>
<proteinExistence type="inferred from homology"/>
<dbReference type="PANTHER" id="PTHR43708">
    <property type="entry name" value="CONSERVED EXPRESSED OXIDOREDUCTASE (EUROFUNG)"/>
    <property type="match status" value="1"/>
</dbReference>
<feature type="domain" description="Gfo/Idh/MocA-like oxidoreductase N-terminal" evidence="3">
    <location>
        <begin position="19"/>
        <end position="136"/>
    </location>
</feature>
<dbReference type="OrthoDB" id="6183734at2"/>
<dbReference type="Gene3D" id="3.40.50.720">
    <property type="entry name" value="NAD(P)-binding Rossmann-like Domain"/>
    <property type="match status" value="1"/>
</dbReference>
<dbReference type="STRING" id="623281.SAMN05421747_1183"/>
<dbReference type="SUPFAM" id="SSF51735">
    <property type="entry name" value="NAD(P)-binding Rossmann-fold domains"/>
    <property type="match status" value="1"/>
</dbReference>
<evidence type="ECO:0000256" key="2">
    <source>
        <dbReference type="ARBA" id="ARBA00023002"/>
    </source>
</evidence>
<dbReference type="GO" id="GO:0016491">
    <property type="term" value="F:oxidoreductase activity"/>
    <property type="evidence" value="ECO:0007669"/>
    <property type="project" value="UniProtKB-KW"/>
</dbReference>
<evidence type="ECO:0000259" key="4">
    <source>
        <dbReference type="Pfam" id="PF22725"/>
    </source>
</evidence>
<dbReference type="InterPro" id="IPR055170">
    <property type="entry name" value="GFO_IDH_MocA-like_dom"/>
</dbReference>
<dbReference type="Pfam" id="PF22725">
    <property type="entry name" value="GFO_IDH_MocA_C3"/>
    <property type="match status" value="1"/>
</dbReference>
<dbReference type="Proteomes" id="UP000199577">
    <property type="component" value="Unassembled WGS sequence"/>
</dbReference>
<dbReference type="PANTHER" id="PTHR43708:SF5">
    <property type="entry name" value="CONSERVED EXPRESSED OXIDOREDUCTASE (EUROFUNG)-RELATED"/>
    <property type="match status" value="1"/>
</dbReference>
<accession>A0A1I1L9X7</accession>
<dbReference type="InterPro" id="IPR036291">
    <property type="entry name" value="NAD(P)-bd_dom_sf"/>
</dbReference>
<sequence>MSSYTLSTSFNRPIRSFPIVVIGAGGIVEEAHLPAYRKTGWHVLGIHDRQVDKADRLAERFEIPNVYDSLDALIANTPADAVYDIAVPASQLLAILRQLPDGANVLMQKPMGENLGAAREILQLCEAKRFTASVNFQMKLIPSVIAAKRLIEQGAIGKLHDMEIRMNIHHPWELWDFLFGLPRMEMLYHSIHYMDMIRYFLGMPIRVYAKTYQHPMQMQLASTRSVIMFDYEQPIRAFVNTNHGHAFGIAHQDSFVKWEGTQGAIKATLGKNINFPQGEADRFEYFLSDQPQQGWITAPIRGAWYPDAFIAAMADLQCAIENPASPHVTSVKHAYDTMRLVEAAYLSSDTGGTAIPE</sequence>
<dbReference type="Gene3D" id="3.30.360.10">
    <property type="entry name" value="Dihydrodipicolinate Reductase, domain 2"/>
    <property type="match status" value="1"/>
</dbReference>
<dbReference type="GO" id="GO:0000166">
    <property type="term" value="F:nucleotide binding"/>
    <property type="evidence" value="ECO:0007669"/>
    <property type="project" value="InterPro"/>
</dbReference>
<dbReference type="Pfam" id="PF01408">
    <property type="entry name" value="GFO_IDH_MocA"/>
    <property type="match status" value="1"/>
</dbReference>
<dbReference type="InterPro" id="IPR051317">
    <property type="entry name" value="Gfo/Idh/MocA_oxidoreduct"/>
</dbReference>
<protein>
    <submittedName>
        <fullName evidence="5">Predicted dehydrogenase</fullName>
    </submittedName>
</protein>
<evidence type="ECO:0000313" key="5">
    <source>
        <dbReference type="EMBL" id="SFC66350.1"/>
    </source>
</evidence>
<keyword evidence="6" id="KW-1185">Reference proteome</keyword>
<evidence type="ECO:0000259" key="3">
    <source>
        <dbReference type="Pfam" id="PF01408"/>
    </source>
</evidence>
<evidence type="ECO:0000313" key="6">
    <source>
        <dbReference type="Proteomes" id="UP000199577"/>
    </source>
</evidence>
<keyword evidence="2" id="KW-0560">Oxidoreductase</keyword>
<dbReference type="RefSeq" id="WP_090974639.1">
    <property type="nucleotide sequence ID" value="NZ_FOLL01000018.1"/>
</dbReference>
<reference evidence="6" key="1">
    <citation type="submission" date="2016-10" db="EMBL/GenBank/DDBJ databases">
        <authorList>
            <person name="Varghese N."/>
            <person name="Submissions S."/>
        </authorList>
    </citation>
    <scope>NUCLEOTIDE SEQUENCE [LARGE SCALE GENOMIC DNA]</scope>
    <source>
        <strain evidence="6">DSM 22900</strain>
    </source>
</reference>
<dbReference type="InterPro" id="IPR000683">
    <property type="entry name" value="Gfo/Idh/MocA-like_OxRdtase_N"/>
</dbReference>